<dbReference type="Proteomes" id="UP000625682">
    <property type="component" value="Unassembled WGS sequence"/>
</dbReference>
<reference evidence="2" key="1">
    <citation type="journal article" date="2014" name="Int. J. Syst. Evol. Microbiol.">
        <title>Complete genome sequence of Corynebacterium casei LMG S-19264T (=DSM 44701T), isolated from a smear-ripened cheese.</title>
        <authorList>
            <consortium name="US DOE Joint Genome Institute (JGI-PGF)"/>
            <person name="Walter F."/>
            <person name="Albersmeier A."/>
            <person name="Kalinowski J."/>
            <person name="Ruckert C."/>
        </authorList>
    </citation>
    <scope>NUCLEOTIDE SEQUENCE</scope>
    <source>
        <strain evidence="2">CGMCC 4.7272</strain>
    </source>
</reference>
<feature type="region of interest" description="Disordered" evidence="1">
    <location>
        <begin position="1"/>
        <end position="32"/>
    </location>
</feature>
<organism evidence="2 3">
    <name type="scientific">Streptomyces lacrimifluminis</name>
    <dbReference type="NCBI Taxonomy" id="1500077"/>
    <lineage>
        <taxon>Bacteria</taxon>
        <taxon>Bacillati</taxon>
        <taxon>Actinomycetota</taxon>
        <taxon>Actinomycetes</taxon>
        <taxon>Kitasatosporales</taxon>
        <taxon>Streptomycetaceae</taxon>
        <taxon>Streptomyces</taxon>
    </lineage>
</organism>
<name>A0A917KQG1_9ACTN</name>
<gene>
    <name evidence="2" type="ORF">GCM10012282_18960</name>
</gene>
<evidence type="ECO:0000313" key="2">
    <source>
        <dbReference type="EMBL" id="GGJ22692.1"/>
    </source>
</evidence>
<keyword evidence="3" id="KW-1185">Reference proteome</keyword>
<dbReference type="EMBL" id="BMMU01000004">
    <property type="protein sequence ID" value="GGJ22692.1"/>
    <property type="molecule type" value="Genomic_DNA"/>
</dbReference>
<evidence type="ECO:0000313" key="3">
    <source>
        <dbReference type="Proteomes" id="UP000625682"/>
    </source>
</evidence>
<accession>A0A917KQG1</accession>
<evidence type="ECO:0000256" key="1">
    <source>
        <dbReference type="SAM" id="MobiDB-lite"/>
    </source>
</evidence>
<proteinExistence type="predicted"/>
<comment type="caution">
    <text evidence="2">The sequence shown here is derived from an EMBL/GenBank/DDBJ whole genome shotgun (WGS) entry which is preliminary data.</text>
</comment>
<dbReference type="AlphaFoldDB" id="A0A917KQG1"/>
<reference evidence="2" key="2">
    <citation type="submission" date="2020-09" db="EMBL/GenBank/DDBJ databases">
        <authorList>
            <person name="Sun Q."/>
            <person name="Zhou Y."/>
        </authorList>
    </citation>
    <scope>NUCLEOTIDE SEQUENCE</scope>
    <source>
        <strain evidence="2">CGMCC 4.7272</strain>
    </source>
</reference>
<protein>
    <submittedName>
        <fullName evidence="2">Uncharacterized protein</fullName>
    </submittedName>
</protein>
<sequence>MGDRVSAETNTVAAWGDTLSGRPARPDRPRRFDDDALNDAYWARVDRIVAAAPPLSDDQRARIRAAFFQPTIKEVAA</sequence>